<organism evidence="1 2">
    <name type="scientific">Plastorhodobacter daqingensis</name>
    <dbReference type="NCBI Taxonomy" id="1387281"/>
    <lineage>
        <taxon>Bacteria</taxon>
        <taxon>Pseudomonadati</taxon>
        <taxon>Pseudomonadota</taxon>
        <taxon>Alphaproteobacteria</taxon>
        <taxon>Rhodobacterales</taxon>
        <taxon>Paracoccaceae</taxon>
        <taxon>Plastorhodobacter</taxon>
    </lineage>
</organism>
<comment type="caution">
    <text evidence="1">The sequence shown here is derived from an EMBL/GenBank/DDBJ whole genome shotgun (WGS) entry which is preliminary data.</text>
</comment>
<sequence>MTDGAHDPLAGIAAHVAEARAALDAPDALQALATALLDRIAEDLPAALASPHLDPGRIEDLARDLQELEQHVRSRAGEMP</sequence>
<name>A0ABW2UG42_9RHOB</name>
<accession>A0ABW2UG42</accession>
<dbReference type="EMBL" id="JBHTFQ010000002">
    <property type="protein sequence ID" value="MFC7703607.1"/>
    <property type="molecule type" value="Genomic_DNA"/>
</dbReference>
<gene>
    <name evidence="1" type="ORF">ACFQXB_05295</name>
</gene>
<proteinExistence type="predicted"/>
<keyword evidence="2" id="KW-1185">Reference proteome</keyword>
<evidence type="ECO:0000313" key="1">
    <source>
        <dbReference type="EMBL" id="MFC7703607.1"/>
    </source>
</evidence>
<evidence type="ECO:0000313" key="2">
    <source>
        <dbReference type="Proteomes" id="UP001596516"/>
    </source>
</evidence>
<protein>
    <submittedName>
        <fullName evidence="1">Uncharacterized protein</fullName>
    </submittedName>
</protein>
<dbReference type="Proteomes" id="UP001596516">
    <property type="component" value="Unassembled WGS sequence"/>
</dbReference>
<reference evidence="2" key="1">
    <citation type="journal article" date="2019" name="Int. J. Syst. Evol. Microbiol.">
        <title>The Global Catalogue of Microorganisms (GCM) 10K type strain sequencing project: providing services to taxonomists for standard genome sequencing and annotation.</title>
        <authorList>
            <consortium name="The Broad Institute Genomics Platform"/>
            <consortium name="The Broad Institute Genome Sequencing Center for Infectious Disease"/>
            <person name="Wu L."/>
            <person name="Ma J."/>
        </authorList>
    </citation>
    <scope>NUCLEOTIDE SEQUENCE [LARGE SCALE GENOMIC DNA]</scope>
    <source>
        <strain evidence="2">CGMCC 1.12750</strain>
    </source>
</reference>
<dbReference type="RefSeq" id="WP_377400215.1">
    <property type="nucleotide sequence ID" value="NZ_JBHTFQ010000002.1"/>
</dbReference>